<dbReference type="EMBL" id="LMWS01000015">
    <property type="protein sequence ID" value="KUN38627.1"/>
    <property type="molecule type" value="Genomic_DNA"/>
</dbReference>
<dbReference type="PRINTS" id="PR00420">
    <property type="entry name" value="RNGMNOXGNASE"/>
</dbReference>
<dbReference type="STRING" id="68231.AQJ30_13885"/>
<organism evidence="2 3">
    <name type="scientific">Streptomyces longwoodensis</name>
    <dbReference type="NCBI Taxonomy" id="68231"/>
    <lineage>
        <taxon>Bacteria</taxon>
        <taxon>Bacillati</taxon>
        <taxon>Actinomycetota</taxon>
        <taxon>Actinomycetes</taxon>
        <taxon>Kitasatosporales</taxon>
        <taxon>Streptomycetaceae</taxon>
        <taxon>Streptomyces</taxon>
    </lineage>
</organism>
<accession>A0A101QZ05</accession>
<dbReference type="GO" id="GO:0071949">
    <property type="term" value="F:FAD binding"/>
    <property type="evidence" value="ECO:0007669"/>
    <property type="project" value="InterPro"/>
</dbReference>
<name>A0A101QZ05_9ACTN</name>
<sequence>MSETTRAVVLGAGMAGMLAATALARHVDAVTVLDRDRLPGNADPRRGVPQARHTHVLWSGGARVIESLLPGTTDRLLDAGAHRIGLPEDLVSLTAYGWQRRFPETQFMIAASRSLLDWTVRDQAMADPRITVTGDTDVIGLRGDATAVTGVTYKPRREGTVSVLDADLVVDATGRGSPVKRWLAGLGLPPVQEDVIDSGMAYATRVFRAPLGARKKFPLVSVYADHRAGIPGRNGILLPIEDGRWMVTLSGTRGGEPPTTEDGFTAYLRTLRHPLIADLVERAEPLTGVQASRSTANRRLYYDRLVQWPDGLVVLGDAVAAFNPVYGHGMSAAALSAAALGGTLAADGLRPGTAQAVQRAVGAVVDTPWSLGTSQDVCYPDVFASTDDPRLTRHAAQRRAQADLIGTAALADAAVCAAAMRVNTLSGVADDAFQAPEVRAALASAAALDLPGRPTLSEEEYEAARIAVPTGH</sequence>
<reference evidence="2 3" key="1">
    <citation type="submission" date="2015-10" db="EMBL/GenBank/DDBJ databases">
        <title>Draft genome sequence of Streptomyces longwoodensis DSM 41677, type strain for the species Streptomyces longwoodensis.</title>
        <authorList>
            <person name="Ruckert C."/>
            <person name="Winkler A."/>
            <person name="Kalinowski J."/>
            <person name="Kampfer P."/>
            <person name="Glaeser S."/>
        </authorList>
    </citation>
    <scope>NUCLEOTIDE SEQUENCE [LARGE SCALE GENOMIC DNA]</scope>
    <source>
        <strain evidence="2 3">DSM 41677</strain>
    </source>
</reference>
<dbReference type="GeneID" id="91425693"/>
<gene>
    <name evidence="2" type="ORF">AQJ30_13885</name>
</gene>
<evidence type="ECO:0000259" key="1">
    <source>
        <dbReference type="Pfam" id="PF01494"/>
    </source>
</evidence>
<dbReference type="SUPFAM" id="SSF51905">
    <property type="entry name" value="FAD/NAD(P)-binding domain"/>
    <property type="match status" value="1"/>
</dbReference>
<proteinExistence type="predicted"/>
<feature type="domain" description="FAD-binding" evidence="1">
    <location>
        <begin position="5"/>
        <end position="346"/>
    </location>
</feature>
<dbReference type="Proteomes" id="UP000053271">
    <property type="component" value="Unassembled WGS sequence"/>
</dbReference>
<comment type="caution">
    <text evidence="2">The sequence shown here is derived from an EMBL/GenBank/DDBJ whole genome shotgun (WGS) entry which is preliminary data.</text>
</comment>
<dbReference type="Pfam" id="PF01494">
    <property type="entry name" value="FAD_binding_3"/>
    <property type="match status" value="1"/>
</dbReference>
<dbReference type="InterPro" id="IPR036188">
    <property type="entry name" value="FAD/NAD-bd_sf"/>
</dbReference>
<dbReference type="Gene3D" id="3.50.50.60">
    <property type="entry name" value="FAD/NAD(P)-binding domain"/>
    <property type="match status" value="1"/>
</dbReference>
<keyword evidence="3" id="KW-1185">Reference proteome</keyword>
<dbReference type="RefSeq" id="WP_067233214.1">
    <property type="nucleotide sequence ID" value="NZ_KQ948552.1"/>
</dbReference>
<dbReference type="AlphaFoldDB" id="A0A101QZ05"/>
<evidence type="ECO:0000313" key="2">
    <source>
        <dbReference type="EMBL" id="KUN38627.1"/>
    </source>
</evidence>
<evidence type="ECO:0000313" key="3">
    <source>
        <dbReference type="Proteomes" id="UP000053271"/>
    </source>
</evidence>
<dbReference type="PANTHER" id="PTHR43422:SF3">
    <property type="entry name" value="THIAMINE THIAZOLE SYNTHASE"/>
    <property type="match status" value="1"/>
</dbReference>
<dbReference type="PANTHER" id="PTHR43422">
    <property type="entry name" value="THIAMINE THIAZOLE SYNTHASE"/>
    <property type="match status" value="1"/>
</dbReference>
<protein>
    <submittedName>
        <fullName evidence="2">Enterotoxin</fullName>
    </submittedName>
</protein>
<dbReference type="InterPro" id="IPR002938">
    <property type="entry name" value="FAD-bd"/>
</dbReference>